<sequence>MSCKLCRGRCGVPHTAARFLRRLRQPAVFPRASSPLPRPLVAPRSRTAAATYTPPRPTSPCRLPAPVGARLARRRPLCPREHLLDAL</sequence>
<reference evidence="2" key="1">
    <citation type="submission" date="2018-04" db="EMBL/GenBank/DDBJ databases">
        <title>WGS assembly of Panicum hallii.</title>
        <authorList>
            <person name="Lovell J."/>
            <person name="Jenkins J."/>
            <person name="Lowry D."/>
            <person name="Mamidi S."/>
            <person name="Sreedasyam A."/>
            <person name="Weng X."/>
            <person name="Barry K."/>
            <person name="Bonette J."/>
            <person name="Campitelli B."/>
            <person name="Daum C."/>
            <person name="Gordon S."/>
            <person name="Gould B."/>
            <person name="Lipzen A."/>
            <person name="Macqueen A."/>
            <person name="Palacio-Mejia J."/>
            <person name="Plott C."/>
            <person name="Shakirov E."/>
            <person name="Shu S."/>
            <person name="Yoshinaga Y."/>
            <person name="Zane M."/>
            <person name="Rokhsar D."/>
            <person name="Grimwood J."/>
            <person name="Schmutz J."/>
            <person name="Juenger T."/>
        </authorList>
    </citation>
    <scope>NUCLEOTIDE SEQUENCE [LARGE SCALE GENOMIC DNA]</scope>
    <source>
        <strain evidence="2">FIL2</strain>
    </source>
</reference>
<dbReference type="Proteomes" id="UP000243499">
    <property type="component" value="Chromosome 9"/>
</dbReference>
<dbReference type="AlphaFoldDB" id="A0A2T8I0S4"/>
<organism evidence="2">
    <name type="scientific">Panicum hallii</name>
    <dbReference type="NCBI Taxonomy" id="206008"/>
    <lineage>
        <taxon>Eukaryota</taxon>
        <taxon>Viridiplantae</taxon>
        <taxon>Streptophyta</taxon>
        <taxon>Embryophyta</taxon>
        <taxon>Tracheophyta</taxon>
        <taxon>Spermatophyta</taxon>
        <taxon>Magnoliopsida</taxon>
        <taxon>Liliopsida</taxon>
        <taxon>Poales</taxon>
        <taxon>Poaceae</taxon>
        <taxon>PACMAD clade</taxon>
        <taxon>Panicoideae</taxon>
        <taxon>Panicodae</taxon>
        <taxon>Paniceae</taxon>
        <taxon>Panicinae</taxon>
        <taxon>Panicum</taxon>
        <taxon>Panicum sect. Panicum</taxon>
    </lineage>
</organism>
<evidence type="ECO:0000313" key="2">
    <source>
        <dbReference type="EMBL" id="PVH31287.1"/>
    </source>
</evidence>
<accession>A0A2T8I0S4</accession>
<gene>
    <name evidence="2" type="ORF">PAHAL_9G104200</name>
</gene>
<evidence type="ECO:0000256" key="1">
    <source>
        <dbReference type="SAM" id="MobiDB-lite"/>
    </source>
</evidence>
<dbReference type="Gramene" id="PVH31287">
    <property type="protein sequence ID" value="PVH31287"/>
    <property type="gene ID" value="PAHAL_9G104200"/>
</dbReference>
<name>A0A2T8I0S4_9POAL</name>
<proteinExistence type="predicted"/>
<feature type="region of interest" description="Disordered" evidence="1">
    <location>
        <begin position="31"/>
        <end position="65"/>
    </location>
</feature>
<dbReference type="EMBL" id="CM008054">
    <property type="protein sequence ID" value="PVH31287.1"/>
    <property type="molecule type" value="Genomic_DNA"/>
</dbReference>
<protein>
    <submittedName>
        <fullName evidence="2">Uncharacterized protein</fullName>
    </submittedName>
</protein>
<feature type="compositionally biased region" description="Low complexity" evidence="1">
    <location>
        <begin position="42"/>
        <end position="53"/>
    </location>
</feature>